<evidence type="ECO:0000256" key="3">
    <source>
        <dbReference type="ARBA" id="ARBA00010989"/>
    </source>
</evidence>
<evidence type="ECO:0000256" key="7">
    <source>
        <dbReference type="ARBA" id="ARBA00023002"/>
    </source>
</evidence>
<dbReference type="InterPro" id="IPR045170">
    <property type="entry name" value="MTOX"/>
</dbReference>
<evidence type="ECO:0000256" key="1">
    <source>
        <dbReference type="ARBA" id="ARBA00001974"/>
    </source>
</evidence>
<comment type="cofactor">
    <cofactor evidence="1">
        <name>FAD</name>
        <dbReference type="ChEBI" id="CHEBI:57692"/>
    </cofactor>
</comment>
<dbReference type="EC" id="1.4.3.2" evidence="4"/>
<dbReference type="Pfam" id="PF01266">
    <property type="entry name" value="DAO"/>
    <property type="match status" value="1"/>
</dbReference>
<evidence type="ECO:0000256" key="5">
    <source>
        <dbReference type="ARBA" id="ARBA00022630"/>
    </source>
</evidence>
<dbReference type="InterPro" id="IPR036188">
    <property type="entry name" value="FAD/NAD-bd_sf"/>
</dbReference>
<feature type="domain" description="FAD dependent oxidoreductase" evidence="10">
    <location>
        <begin position="111"/>
        <end position="432"/>
    </location>
</feature>
<dbReference type="Gene3D" id="3.50.50.60">
    <property type="entry name" value="FAD/NAD(P)-binding domain"/>
    <property type="match status" value="1"/>
</dbReference>
<reference evidence="12" key="1">
    <citation type="submission" date="2025-08" db="UniProtKB">
        <authorList>
            <consortium name="RefSeq"/>
        </authorList>
    </citation>
    <scope>IDENTIFICATION</scope>
    <source>
        <tissue evidence="12">Blood</tissue>
    </source>
</reference>
<keyword evidence="5" id="KW-0285">Flavoprotein</keyword>
<keyword evidence="8" id="KW-0325">Glycoprotein</keyword>
<protein>
    <recommendedName>
        <fullName evidence="4">L-amino-acid oxidase</fullName>
        <ecNumber evidence="4">1.4.3.2</ecNumber>
    </recommendedName>
</protein>
<evidence type="ECO:0000256" key="2">
    <source>
        <dbReference type="ARBA" id="ARBA00005465"/>
    </source>
</evidence>
<organism evidence="11 12">
    <name type="scientific">Pantherophis guttatus</name>
    <name type="common">Corn snake</name>
    <name type="synonym">Elaphe guttata</name>
    <dbReference type="NCBI Taxonomy" id="94885"/>
    <lineage>
        <taxon>Eukaryota</taxon>
        <taxon>Metazoa</taxon>
        <taxon>Chordata</taxon>
        <taxon>Craniata</taxon>
        <taxon>Vertebrata</taxon>
        <taxon>Euteleostomi</taxon>
        <taxon>Lepidosauria</taxon>
        <taxon>Squamata</taxon>
        <taxon>Bifurcata</taxon>
        <taxon>Unidentata</taxon>
        <taxon>Episquamata</taxon>
        <taxon>Toxicofera</taxon>
        <taxon>Serpentes</taxon>
        <taxon>Colubroidea</taxon>
        <taxon>Colubridae</taxon>
        <taxon>Colubrinae</taxon>
        <taxon>Pantherophis</taxon>
    </lineage>
</organism>
<dbReference type="PANTHER" id="PTHR10961">
    <property type="entry name" value="PEROXISOMAL SARCOSINE OXIDASE"/>
    <property type="match status" value="1"/>
</dbReference>
<dbReference type="SUPFAM" id="SSF54373">
    <property type="entry name" value="FAD-linked reductases, C-terminal domain"/>
    <property type="match status" value="1"/>
</dbReference>
<sequence>MTASQVSAYPSHTSKLQGQGIFWKSCLILAKVAGFRFLRMVEGRDASQTPPSTAAERQRRRCPDELLPAALPRPAQPREREGARSPGLQAEGAAVPSPLFVPAVPLPHTRGSSHGQSRITRSAYPQDFYLALMAEAKQLWARLEAESGTQLHRPMLALVMGHPENPEFQSYRRTMEHHRLPCEILTPQELAHRFPGIHPYGGEMAVTDLTAGVLYANKALRAVQDLFQRHKGVLRDGEKVLQILPGSVVTVTTSRGKYQAKRLVVTAGAWTNQLLAPLGLQLPLQPLRIRVCYLRAKVPGPQGLLGHPPCFLGIGLNQDDQHFYGLQGGEYPDLIKVCYHHGSPTDPDKPNQQGGVSPPVPDLQHLQDFVSKYLPGLDPEPAVQEWCLYTNTPDRDFILDRHPRFENIVIGAGFSGHGFKFAPVVGKILCELSLGEQPTYDLTPFRLSRFRGPPKASL</sequence>
<dbReference type="InterPro" id="IPR006076">
    <property type="entry name" value="FAD-dep_OxRdtase"/>
</dbReference>
<keyword evidence="7" id="KW-0560">Oxidoreductase</keyword>
<keyword evidence="6" id="KW-0274">FAD</keyword>
<keyword evidence="11" id="KW-1185">Reference proteome</keyword>
<evidence type="ECO:0000256" key="8">
    <source>
        <dbReference type="ARBA" id="ARBA00023180"/>
    </source>
</evidence>
<feature type="region of interest" description="Disordered" evidence="9">
    <location>
        <begin position="44"/>
        <end position="90"/>
    </location>
</feature>
<name>A0ABM3YPP2_PANGU</name>
<feature type="region of interest" description="Disordered" evidence="9">
    <location>
        <begin position="99"/>
        <end position="118"/>
    </location>
</feature>
<evidence type="ECO:0000256" key="6">
    <source>
        <dbReference type="ARBA" id="ARBA00022827"/>
    </source>
</evidence>
<accession>A0ABM3YPP2</accession>
<evidence type="ECO:0000256" key="4">
    <source>
        <dbReference type="ARBA" id="ARBA00012806"/>
    </source>
</evidence>
<dbReference type="GeneID" id="117657530"/>
<dbReference type="RefSeq" id="XP_060538092.1">
    <property type="nucleotide sequence ID" value="XM_060682109.1"/>
</dbReference>
<evidence type="ECO:0000313" key="11">
    <source>
        <dbReference type="Proteomes" id="UP001652622"/>
    </source>
</evidence>
<dbReference type="Proteomes" id="UP001652622">
    <property type="component" value="Unplaced"/>
</dbReference>
<comment type="similarity">
    <text evidence="2">Belongs to the flavin monoamine oxidase family. FIG1 subfamily.</text>
</comment>
<proteinExistence type="inferred from homology"/>
<gene>
    <name evidence="12" type="primary">PIPOX</name>
</gene>
<dbReference type="SUPFAM" id="SSF51905">
    <property type="entry name" value="FAD/NAD(P)-binding domain"/>
    <property type="match status" value="1"/>
</dbReference>
<dbReference type="Gene3D" id="3.30.9.10">
    <property type="entry name" value="D-Amino Acid Oxidase, subunit A, domain 2"/>
    <property type="match status" value="1"/>
</dbReference>
<comment type="similarity">
    <text evidence="3">Belongs to the MSOX/MTOX family.</text>
</comment>
<evidence type="ECO:0000256" key="9">
    <source>
        <dbReference type="SAM" id="MobiDB-lite"/>
    </source>
</evidence>
<feature type="region of interest" description="Disordered" evidence="9">
    <location>
        <begin position="342"/>
        <end position="361"/>
    </location>
</feature>
<evidence type="ECO:0000259" key="10">
    <source>
        <dbReference type="Pfam" id="PF01266"/>
    </source>
</evidence>
<dbReference type="PANTHER" id="PTHR10961:SF46">
    <property type="entry name" value="PEROXISOMAL SARCOSINE OXIDASE"/>
    <property type="match status" value="1"/>
</dbReference>
<evidence type="ECO:0000313" key="12">
    <source>
        <dbReference type="RefSeq" id="XP_060538092.1"/>
    </source>
</evidence>